<keyword evidence="2" id="KW-1185">Reference proteome</keyword>
<evidence type="ECO:0000313" key="2">
    <source>
        <dbReference type="Proteomes" id="UP001589575"/>
    </source>
</evidence>
<gene>
    <name evidence="1" type="ORF">ACFFX0_07975</name>
</gene>
<comment type="caution">
    <text evidence="1">The sequence shown here is derived from an EMBL/GenBank/DDBJ whole genome shotgun (WGS) entry which is preliminary data.</text>
</comment>
<reference evidence="1 2" key="1">
    <citation type="submission" date="2024-09" db="EMBL/GenBank/DDBJ databases">
        <authorList>
            <person name="Sun Q."/>
            <person name="Mori K."/>
        </authorList>
    </citation>
    <scope>NUCLEOTIDE SEQUENCE [LARGE SCALE GENOMIC DNA]</scope>
    <source>
        <strain evidence="1 2">CCM 7609</strain>
    </source>
</reference>
<organism evidence="1 2">
    <name type="scientific">Citricoccus parietis</name>
    <dbReference type="NCBI Taxonomy" id="592307"/>
    <lineage>
        <taxon>Bacteria</taxon>
        <taxon>Bacillati</taxon>
        <taxon>Actinomycetota</taxon>
        <taxon>Actinomycetes</taxon>
        <taxon>Micrococcales</taxon>
        <taxon>Micrococcaceae</taxon>
        <taxon>Citricoccus</taxon>
    </lineage>
</organism>
<accession>A0ABV5FXH7</accession>
<dbReference type="EMBL" id="JBHMFI010000001">
    <property type="protein sequence ID" value="MFB9071134.1"/>
    <property type="molecule type" value="Genomic_DNA"/>
</dbReference>
<proteinExistence type="predicted"/>
<protein>
    <submittedName>
        <fullName evidence="1">Uncharacterized protein</fullName>
    </submittedName>
</protein>
<sequence length="66" mass="7372">MALRRTIQCCFRMLRGYSLSHLVVLLTLCCRSGIPLGRRNRTGPPTPYRVGSGATPRLAPVRMETL</sequence>
<dbReference type="Proteomes" id="UP001589575">
    <property type="component" value="Unassembled WGS sequence"/>
</dbReference>
<name>A0ABV5FXH7_9MICC</name>
<evidence type="ECO:0000313" key="1">
    <source>
        <dbReference type="EMBL" id="MFB9071134.1"/>
    </source>
</evidence>